<feature type="compositionally biased region" description="Basic and acidic residues" evidence="2">
    <location>
        <begin position="100"/>
        <end position="113"/>
    </location>
</feature>
<feature type="region of interest" description="Disordered" evidence="2">
    <location>
        <begin position="856"/>
        <end position="879"/>
    </location>
</feature>
<evidence type="ECO:0000256" key="2">
    <source>
        <dbReference type="SAM" id="MobiDB-lite"/>
    </source>
</evidence>
<feature type="domain" description="Rab-GAP TBC" evidence="3">
    <location>
        <begin position="214"/>
        <end position="398"/>
    </location>
</feature>
<dbReference type="InterPro" id="IPR035969">
    <property type="entry name" value="Rab-GAP_TBC_sf"/>
</dbReference>
<feature type="coiled-coil region" evidence="1">
    <location>
        <begin position="583"/>
        <end position="613"/>
    </location>
</feature>
<dbReference type="SMART" id="SM00164">
    <property type="entry name" value="TBC"/>
    <property type="match status" value="1"/>
</dbReference>
<feature type="compositionally biased region" description="Polar residues" evidence="2">
    <location>
        <begin position="762"/>
        <end position="774"/>
    </location>
</feature>
<dbReference type="Pfam" id="PF11885">
    <property type="entry name" value="DUF3405"/>
    <property type="match status" value="1"/>
</dbReference>
<feature type="compositionally biased region" description="Basic and acidic residues" evidence="2">
    <location>
        <begin position="712"/>
        <end position="727"/>
    </location>
</feature>
<dbReference type="PANTHER" id="PTHR36205:SF4">
    <property type="match status" value="1"/>
</dbReference>
<reference evidence="4 5" key="1">
    <citation type="journal article" date="2023" name="IMA Fungus">
        <title>Comparative genomic study of the Penicillium genus elucidates a diverse pangenome and 15 lateral gene transfer events.</title>
        <authorList>
            <person name="Petersen C."/>
            <person name="Sorensen T."/>
            <person name="Nielsen M.R."/>
            <person name="Sondergaard T.E."/>
            <person name="Sorensen J.L."/>
            <person name="Fitzpatrick D.A."/>
            <person name="Frisvad J.C."/>
            <person name="Nielsen K.L."/>
        </authorList>
    </citation>
    <scope>NUCLEOTIDE SEQUENCE [LARGE SCALE GENOMIC DNA]</scope>
    <source>
        <strain evidence="4 5">IBT 3361</strain>
    </source>
</reference>
<feature type="compositionally biased region" description="Low complexity" evidence="2">
    <location>
        <begin position="739"/>
        <end position="753"/>
    </location>
</feature>
<dbReference type="InterPro" id="IPR000195">
    <property type="entry name" value="Rab-GAP-TBC_dom"/>
</dbReference>
<feature type="compositionally biased region" description="Polar residues" evidence="2">
    <location>
        <begin position="25"/>
        <end position="34"/>
    </location>
</feature>
<evidence type="ECO:0000256" key="1">
    <source>
        <dbReference type="SAM" id="Coils"/>
    </source>
</evidence>
<sequence>MEVSEPASPSVRHAPNHDSMVTVALSDNQSSSEHTQPDWRTLDIPPTPVEMNHLEKESEESFGQVPLQGAARTTPTPETPDADRERPTGEMFDNELDWENLDKTEEQEPRGEGSDESTALLLARLEQENNALATNPKSRIPEAPNGKIHQRQSRSESLHHIKRLIRDPARAELRYSQLPPPPMTELEFWAALVADYHQTAQRLPTLTSNKIQGGVPPPLRGVVWPSLAGARDPTLLNEFQRLSGETSPYDGLIGKDIGRSFPNVEMFRDPNGEGQQMLGRVLRCFSLYDTKIGYCQGLGFVVGPLLMHMTDAEAFCVLVRLMDHYKLRTCYLPDLSGLHLHVYQFQNLLARHRPVLFQHLEALHVEPVYVSQWFLSFFAVACPLPMLLRIYDVIFLEGACETLMRVALSLMQRNEKRILACTEFEDVMQLLLSRSLWDTYAFNADDLVNDFVSLTSLVTNESLQTLEASYNQSKGSPSGPSFPQMQATASGFLGRLWAGSSNSHNSVKSLNPNTSPSRQNSTIRRSTSKQSLTSTLNSVETTSDASTAATELSTAAASVDSQRSRVKSNMSSHHKDRDLHTQIEELLMALSDLQRQQANLTRELQQEREEREEDHVLAKELLNQIREQPTETQPVELIAKAQTRFESVNPKRISITQTKLQLNDDVTRWKEMHEVEVGRCLNLTRRIDDFEQENSSLKEQLREARGRIQDGYRERQRLERMNRELRTLKTPISETPLDTSSTADSSESQSPTSGLREFKLARTNSTKSPTYNRRTSSLGLQSVLSTEGNKPAEEALLMELVTAKTAEAVARQELEEVKGKLDSFRKMIKSSQANPENRHSFVGLSQSRISLANKSPIEAPKTGGTPPSNGGGGFFSGWGRRTATDYPAEQSVDQFPSDYAGQSRISAQVINDPYPHYDSVEWKSKSKGSYHPCIGPQGRLLSREDEDMMMSGFRWNASVFPTPIFGSYESWNLNKSLCADRYSRYGAYGYLGGNETTLHSWDSTFGSNEASEIDWEQVDWAHLQYECLQRNSVRYRTQPSEGKIFALYKSLDSDVQPREPLNGTDKMQPRTAVILRSWIGMKYTENDLYHIRSMLMELSLYSGAEYELILLIDSQGKKLPKKDDHAAWKAFNAKHLPQELRSLAVWFNAEILKDWYPGIEVHVAILQYFQPTQIFSRLHPQYDYVWQFEMDSRYTGHMYDLLHKAAEFAKQQPRKYLWERNSHFYIPAVHGTWEEFMEKVDQEMPGHDNSSVWGPRPAEGIDIEGQAIIPPVPRLADEPGSWGVGEEADLITWLPHFNPVGTDWPFRDRVFNFPQDQETPRWAAVVAMSRISARLLGLLHKDKVKSGVGLASEMSPISWALYYGLKAVQIPQPVYHDAKWDPEELNRRANPGEPGQVNAGFNSIWSWGQHDDIMYNTTFMFNSEFAEKLYRAWLGYDGAKEWEKENPRLCLPPIFLHPVKNLE</sequence>
<proteinExistence type="predicted"/>
<dbReference type="Gene3D" id="1.10.10.750">
    <property type="entry name" value="Ypt/Rab-GAP domain of gyp1p, domain 1"/>
    <property type="match status" value="1"/>
</dbReference>
<feature type="region of interest" description="Disordered" evidence="2">
    <location>
        <begin position="503"/>
        <end position="578"/>
    </location>
</feature>
<protein>
    <recommendedName>
        <fullName evidence="3">Rab-GAP TBC domain-containing protein</fullName>
    </recommendedName>
</protein>
<feature type="compositionally biased region" description="Low complexity" evidence="2">
    <location>
        <begin position="538"/>
        <end position="559"/>
    </location>
</feature>
<dbReference type="EMBL" id="JAPVEB010000012">
    <property type="protein sequence ID" value="KAJ5253532.1"/>
    <property type="molecule type" value="Genomic_DNA"/>
</dbReference>
<accession>A0ABQ8W0X4</accession>
<evidence type="ECO:0000259" key="3">
    <source>
        <dbReference type="PROSITE" id="PS50086"/>
    </source>
</evidence>
<gene>
    <name evidence="4" type="ORF">N7505_012195</name>
</gene>
<feature type="region of interest" description="Disordered" evidence="2">
    <location>
        <begin position="1"/>
        <end position="116"/>
    </location>
</feature>
<dbReference type="PANTHER" id="PTHR36205">
    <property type="entry name" value="CHROMOSOME 19, WHOLE GENOME SHOTGUN SEQUENCE"/>
    <property type="match status" value="1"/>
</dbReference>
<comment type="caution">
    <text evidence="4">The sequence shown here is derived from an EMBL/GenBank/DDBJ whole genome shotgun (WGS) entry which is preliminary data.</text>
</comment>
<feature type="region of interest" description="Disordered" evidence="2">
    <location>
        <begin position="135"/>
        <end position="157"/>
    </location>
</feature>
<organism evidence="4 5">
    <name type="scientific">Penicillium chrysogenum</name>
    <name type="common">Penicillium notatum</name>
    <dbReference type="NCBI Taxonomy" id="5076"/>
    <lineage>
        <taxon>Eukaryota</taxon>
        <taxon>Fungi</taxon>
        <taxon>Dikarya</taxon>
        <taxon>Ascomycota</taxon>
        <taxon>Pezizomycotina</taxon>
        <taxon>Eurotiomycetes</taxon>
        <taxon>Eurotiomycetidae</taxon>
        <taxon>Eurotiales</taxon>
        <taxon>Aspergillaceae</taxon>
        <taxon>Penicillium</taxon>
        <taxon>Penicillium chrysogenum species complex</taxon>
    </lineage>
</organism>
<dbReference type="PROSITE" id="PS50086">
    <property type="entry name" value="TBC_RABGAP"/>
    <property type="match status" value="1"/>
</dbReference>
<feature type="compositionally biased region" description="Polar residues" evidence="2">
    <location>
        <begin position="503"/>
        <end position="537"/>
    </location>
</feature>
<dbReference type="SUPFAM" id="SSF47923">
    <property type="entry name" value="Ypt/Rab-GAP domain of gyp1p"/>
    <property type="match status" value="2"/>
</dbReference>
<dbReference type="InterPro" id="IPR021822">
    <property type="entry name" value="DUF3405"/>
</dbReference>
<evidence type="ECO:0000313" key="5">
    <source>
        <dbReference type="Proteomes" id="UP001220256"/>
    </source>
</evidence>
<dbReference type="Proteomes" id="UP001220256">
    <property type="component" value="Unassembled WGS sequence"/>
</dbReference>
<dbReference type="Gene3D" id="1.10.8.270">
    <property type="entry name" value="putative rabgap domain of human tbc1 domain family member 14 like domains"/>
    <property type="match status" value="1"/>
</dbReference>
<dbReference type="Pfam" id="PF00566">
    <property type="entry name" value="RabGAP-TBC"/>
    <property type="match status" value="1"/>
</dbReference>
<name>A0ABQ8W0X4_PENCH</name>
<evidence type="ECO:0000313" key="4">
    <source>
        <dbReference type="EMBL" id="KAJ5253532.1"/>
    </source>
</evidence>
<feature type="region of interest" description="Disordered" evidence="2">
    <location>
        <begin position="712"/>
        <end position="774"/>
    </location>
</feature>
<dbReference type="Gene3D" id="1.10.472.80">
    <property type="entry name" value="Ypt/Rab-GAP domain of gyp1p, domain 3"/>
    <property type="match status" value="1"/>
</dbReference>
<keyword evidence="5" id="KW-1185">Reference proteome</keyword>
<keyword evidence="1" id="KW-0175">Coiled coil</keyword>